<reference evidence="4" key="1">
    <citation type="journal article" date="2019" name="Int. J. Syst. Evol. Microbiol.">
        <title>The Global Catalogue of Microorganisms (GCM) 10K type strain sequencing project: providing services to taxonomists for standard genome sequencing and annotation.</title>
        <authorList>
            <consortium name="The Broad Institute Genomics Platform"/>
            <consortium name="The Broad Institute Genome Sequencing Center for Infectious Disease"/>
            <person name="Wu L."/>
            <person name="Ma J."/>
        </authorList>
    </citation>
    <scope>NUCLEOTIDE SEQUENCE [LARGE SCALE GENOMIC DNA]</scope>
    <source>
        <strain evidence="4">JCM 6833</strain>
    </source>
</reference>
<dbReference type="InterPro" id="IPR036890">
    <property type="entry name" value="HATPase_C_sf"/>
</dbReference>
<organism evidence="3 4">
    <name type="scientific">Actinomadura fulvescens</name>
    <dbReference type="NCBI Taxonomy" id="46160"/>
    <lineage>
        <taxon>Bacteria</taxon>
        <taxon>Bacillati</taxon>
        <taxon>Actinomycetota</taxon>
        <taxon>Actinomycetes</taxon>
        <taxon>Streptosporangiales</taxon>
        <taxon>Thermomonosporaceae</taxon>
        <taxon>Actinomadura</taxon>
    </lineage>
</organism>
<dbReference type="InterPro" id="IPR003594">
    <property type="entry name" value="HATPase_dom"/>
</dbReference>
<gene>
    <name evidence="3" type="ORF">GCM10010411_94370</name>
</gene>
<keyword evidence="1" id="KW-0418">Kinase</keyword>
<keyword evidence="1" id="KW-0808">Transferase</keyword>
<accession>A0ABP6DE08</accession>
<dbReference type="SUPFAM" id="SSF55874">
    <property type="entry name" value="ATPase domain of HSP90 chaperone/DNA topoisomerase II/histidine kinase"/>
    <property type="match status" value="1"/>
</dbReference>
<dbReference type="EMBL" id="BAAATD010000028">
    <property type="protein sequence ID" value="GAA2639304.1"/>
    <property type="molecule type" value="Genomic_DNA"/>
</dbReference>
<sequence>MVVAELAANSLRHTPSGRQGGEIKISVSCRTGWARVAVSDSGRGSWSRPGRPDDLQNYGRGLLIVEEYADKVGHDVHDGGQTMWAEFGWCADA</sequence>
<proteinExistence type="predicted"/>
<evidence type="ECO:0000313" key="3">
    <source>
        <dbReference type="EMBL" id="GAA2639304.1"/>
    </source>
</evidence>
<dbReference type="Pfam" id="PF13581">
    <property type="entry name" value="HATPase_c_2"/>
    <property type="match status" value="1"/>
</dbReference>
<protein>
    <recommendedName>
        <fullName evidence="2">Histidine kinase/HSP90-like ATPase domain-containing protein</fullName>
    </recommendedName>
</protein>
<dbReference type="Proteomes" id="UP001501509">
    <property type="component" value="Unassembled WGS sequence"/>
</dbReference>
<dbReference type="Gene3D" id="3.30.565.10">
    <property type="entry name" value="Histidine kinase-like ATPase, C-terminal domain"/>
    <property type="match status" value="1"/>
</dbReference>
<evidence type="ECO:0000313" key="4">
    <source>
        <dbReference type="Proteomes" id="UP001501509"/>
    </source>
</evidence>
<dbReference type="PANTHER" id="PTHR35526">
    <property type="entry name" value="ANTI-SIGMA-F FACTOR RSBW-RELATED"/>
    <property type="match status" value="1"/>
</dbReference>
<evidence type="ECO:0000256" key="1">
    <source>
        <dbReference type="ARBA" id="ARBA00022527"/>
    </source>
</evidence>
<keyword evidence="4" id="KW-1185">Reference proteome</keyword>
<evidence type="ECO:0000259" key="2">
    <source>
        <dbReference type="Pfam" id="PF13581"/>
    </source>
</evidence>
<name>A0ABP6DE08_9ACTN</name>
<dbReference type="InterPro" id="IPR050267">
    <property type="entry name" value="Anti-sigma-factor_SerPK"/>
</dbReference>
<dbReference type="PANTHER" id="PTHR35526:SF3">
    <property type="entry name" value="ANTI-SIGMA-F FACTOR RSBW"/>
    <property type="match status" value="1"/>
</dbReference>
<keyword evidence="1" id="KW-0723">Serine/threonine-protein kinase</keyword>
<comment type="caution">
    <text evidence="3">The sequence shown here is derived from an EMBL/GenBank/DDBJ whole genome shotgun (WGS) entry which is preliminary data.</text>
</comment>
<dbReference type="CDD" id="cd16936">
    <property type="entry name" value="HATPase_RsbW-like"/>
    <property type="match status" value="1"/>
</dbReference>
<feature type="domain" description="Histidine kinase/HSP90-like ATPase" evidence="2">
    <location>
        <begin position="2"/>
        <end position="83"/>
    </location>
</feature>